<dbReference type="PANTHER" id="PTHR33452">
    <property type="entry name" value="OXIDOREDUCTASE CATD-RELATED"/>
    <property type="match status" value="1"/>
</dbReference>
<evidence type="ECO:0000256" key="4">
    <source>
        <dbReference type="ARBA" id="ARBA00022989"/>
    </source>
</evidence>
<evidence type="ECO:0000313" key="8">
    <source>
        <dbReference type="EMBL" id="EMA03994.1"/>
    </source>
</evidence>
<dbReference type="Proteomes" id="UP000027075">
    <property type="component" value="Chromosome"/>
</dbReference>
<evidence type="ECO:0000256" key="2">
    <source>
        <dbReference type="ARBA" id="ARBA00022475"/>
    </source>
</evidence>
<dbReference type="PANTHER" id="PTHR33452:SF1">
    <property type="entry name" value="INNER MEMBRANE PROTEIN YPHA-RELATED"/>
    <property type="match status" value="1"/>
</dbReference>
<keyword evidence="5 6" id="KW-0472">Membrane</keyword>
<name>M0J7P7_HALMT</name>
<dbReference type="Proteomes" id="UP000011603">
    <property type="component" value="Unassembled WGS sequence"/>
</dbReference>
<dbReference type="EMBL" id="AOLO01000003">
    <property type="protein sequence ID" value="EMA03994.1"/>
    <property type="molecule type" value="Genomic_DNA"/>
</dbReference>
<evidence type="ECO:0000256" key="6">
    <source>
        <dbReference type="SAM" id="Phobius"/>
    </source>
</evidence>
<evidence type="ECO:0000313" key="12">
    <source>
        <dbReference type="Proteomes" id="UP000299011"/>
    </source>
</evidence>
<dbReference type="EMBL" id="CP039139">
    <property type="protein sequence ID" value="QCQ75578.1"/>
    <property type="molecule type" value="Genomic_DNA"/>
</dbReference>
<feature type="transmembrane region" description="Helical" evidence="6">
    <location>
        <begin position="57"/>
        <end position="77"/>
    </location>
</feature>
<evidence type="ECO:0000313" key="7">
    <source>
        <dbReference type="EMBL" id="AHZ21533.1"/>
    </source>
</evidence>
<evidence type="ECO:0000256" key="3">
    <source>
        <dbReference type="ARBA" id="ARBA00022692"/>
    </source>
</evidence>
<accession>M0J7P7</accession>
<evidence type="ECO:0000313" key="11">
    <source>
        <dbReference type="Proteomes" id="UP000027075"/>
    </source>
</evidence>
<evidence type="ECO:0000313" key="9">
    <source>
        <dbReference type="EMBL" id="QCQ75578.1"/>
    </source>
</evidence>
<evidence type="ECO:0000313" key="10">
    <source>
        <dbReference type="Proteomes" id="UP000011603"/>
    </source>
</evidence>
<dbReference type="OrthoDB" id="308081at2157"/>
<keyword evidence="4 6" id="KW-1133">Transmembrane helix</keyword>
<evidence type="ECO:0000256" key="5">
    <source>
        <dbReference type="ARBA" id="ARBA00023136"/>
    </source>
</evidence>
<sequence>MEDTYGARVGSVRQSTLDWALTGLRLVLAALVAKPALSKFITHGTSVAFFDAIGMPAPTLMVIVAGFIEVGAVVLLLAGVGERLAAFSLIPVMLVAVLYVGPDWKNLSVLVGSLVLLLLERGSGSRSWPAQRLLG</sequence>
<evidence type="ECO:0000256" key="1">
    <source>
        <dbReference type="ARBA" id="ARBA00004651"/>
    </source>
</evidence>
<keyword evidence="2" id="KW-1003">Cell membrane</keyword>
<feature type="transmembrane region" description="Helical" evidence="6">
    <location>
        <begin position="84"/>
        <end position="101"/>
    </location>
</feature>
<reference evidence="7 11" key="2">
    <citation type="submission" date="2014-04" db="EMBL/GenBank/DDBJ databases">
        <title>Transcriptional profiles of Haloferax mediterranei on the basis of nitrogen availability.</title>
        <authorList>
            <person name="Bautista V."/>
        </authorList>
    </citation>
    <scope>NUCLEOTIDE SEQUENCE [LARGE SCALE GENOMIC DNA]</scope>
    <source>
        <strain evidence="7">ATCC 33500</strain>
        <strain evidence="11">ATCC 33500 / DSM 1411 / JCM 8866 / NBRC 14739 / NCIMB 2177 / R-4</strain>
    </source>
</reference>
<dbReference type="AlphaFoldDB" id="M0J7P7"/>
<dbReference type="InterPro" id="IPR032808">
    <property type="entry name" value="DoxX"/>
</dbReference>
<dbReference type="Pfam" id="PF07681">
    <property type="entry name" value="DoxX"/>
    <property type="match status" value="1"/>
</dbReference>
<protein>
    <submittedName>
        <fullName evidence="8">DoxX family protein</fullName>
    </submittedName>
</protein>
<dbReference type="EMBL" id="CP007551">
    <property type="protein sequence ID" value="AHZ21533.1"/>
    <property type="molecule type" value="Genomic_DNA"/>
</dbReference>
<dbReference type="InterPro" id="IPR051907">
    <property type="entry name" value="DoxX-like_oxidoreductase"/>
</dbReference>
<dbReference type="GO" id="GO:0005886">
    <property type="term" value="C:plasma membrane"/>
    <property type="evidence" value="ECO:0007669"/>
    <property type="project" value="UniProtKB-SubCell"/>
</dbReference>
<organism evidence="8 10">
    <name type="scientific">Haloferax mediterranei (strain ATCC 33500 / DSM 1411 / JCM 8866 / NBRC 14739 / NCIMB 2177 / R-4)</name>
    <name type="common">Halobacterium mediterranei</name>
    <dbReference type="NCBI Taxonomy" id="523841"/>
    <lineage>
        <taxon>Archaea</taxon>
        <taxon>Methanobacteriati</taxon>
        <taxon>Methanobacteriota</taxon>
        <taxon>Stenosarchaea group</taxon>
        <taxon>Halobacteria</taxon>
        <taxon>Halobacteriales</taxon>
        <taxon>Haloferacaceae</taxon>
        <taxon>Haloferax</taxon>
    </lineage>
</organism>
<keyword evidence="3 6" id="KW-0812">Transmembrane</keyword>
<dbReference type="Proteomes" id="UP000299011">
    <property type="component" value="Chromosome"/>
</dbReference>
<keyword evidence="10" id="KW-1185">Reference proteome</keyword>
<dbReference type="GeneID" id="40156752"/>
<reference evidence="9 12" key="3">
    <citation type="submission" date="2019-04" db="EMBL/GenBank/DDBJ databases">
        <title>Methylomes of two halophilic Archaea, Haloarcula marismortui and Haloferax mediterranei.</title>
        <authorList>
            <person name="DasSarma S."/>
            <person name="DasSarma P."/>
            <person name="DasSarma S."/>
            <person name="Fomenkov A."/>
            <person name="Vincze T."/>
            <person name="Anton B.P."/>
            <person name="Roberts R.J."/>
        </authorList>
    </citation>
    <scope>NUCLEOTIDE SEQUENCE [LARGE SCALE GENOMIC DNA]</scope>
    <source>
        <strain evidence="9">ATCC 33500</strain>
        <strain evidence="12">ATCC 33500 / DSM 1411 / JCM 8866 / NBRC 14739 / NCIMB 2177 / R-4</strain>
    </source>
</reference>
<gene>
    <name evidence="7" type="ORF">BM92_02185</name>
    <name evidence="8" type="ORF">C439_03513</name>
    <name evidence="9" type="ORF">E6P09_10005</name>
</gene>
<reference evidence="8 10" key="1">
    <citation type="journal article" date="2014" name="PLoS Genet.">
        <title>Phylogenetically driven sequencing of extremely halophilic archaea reveals strategies for static and dynamic osmo-response.</title>
        <authorList>
            <person name="Becker E.A."/>
            <person name="Seitzer P.M."/>
            <person name="Tritt A."/>
            <person name="Larsen D."/>
            <person name="Krusor M."/>
            <person name="Yao A.I."/>
            <person name="Wu D."/>
            <person name="Madern D."/>
            <person name="Eisen J.A."/>
            <person name="Darling A.E."/>
            <person name="Facciotti M.T."/>
        </authorList>
    </citation>
    <scope>NUCLEOTIDE SEQUENCE [LARGE SCALE GENOMIC DNA]</scope>
    <source>
        <strain evidence="8">ATCC 33500</strain>
        <strain evidence="10">ATCC 33500 / DSM 1411 / JCM 8866 / NBRC 14739 / NCIMB 2177 / R-4</strain>
    </source>
</reference>
<dbReference type="RefSeq" id="WP_004057099.1">
    <property type="nucleotide sequence ID" value="NC_017941.2"/>
</dbReference>
<comment type="subcellular location">
    <subcellularLocation>
        <location evidence="1">Cell membrane</location>
        <topology evidence="1">Multi-pass membrane protein</topology>
    </subcellularLocation>
</comment>
<proteinExistence type="predicted"/>